<dbReference type="EMBL" id="CP002816">
    <property type="protein sequence ID" value="AEH91125.1"/>
    <property type="molecule type" value="Genomic_DNA"/>
</dbReference>
<evidence type="ECO:0000313" key="4">
    <source>
        <dbReference type="Proteomes" id="UP000000486"/>
    </source>
</evidence>
<dbReference type="PANTHER" id="PTHR43625:SF77">
    <property type="entry name" value="ALDO-KETO REDUCTASE"/>
    <property type="match status" value="1"/>
</dbReference>
<dbReference type="HOGENOM" id="CLU_023205_2_1_9"/>
<dbReference type="RefSeq" id="WP_012582153.1">
    <property type="nucleotide sequence ID" value="NC_017537.1"/>
</dbReference>
<evidence type="ECO:0000259" key="2">
    <source>
        <dbReference type="Pfam" id="PF00248"/>
    </source>
</evidence>
<dbReference type="GO" id="GO:0005737">
    <property type="term" value="C:cytoplasm"/>
    <property type="evidence" value="ECO:0007669"/>
    <property type="project" value="TreeGrafter"/>
</dbReference>
<keyword evidence="1" id="KW-0560">Oxidoreductase</keyword>
<feature type="domain" description="NADP-dependent oxidoreductase" evidence="2">
    <location>
        <begin position="15"/>
        <end position="303"/>
    </location>
</feature>
<dbReference type="Gene3D" id="3.20.20.100">
    <property type="entry name" value="NADP-dependent oxidoreductase domain"/>
    <property type="match status" value="1"/>
</dbReference>
<gene>
    <name evidence="3" type="ordered locus">LMM7_0119</name>
</gene>
<dbReference type="PRINTS" id="PR00069">
    <property type="entry name" value="ALDKETRDTASE"/>
</dbReference>
<sequence length="327" mass="36561">MDKRRLGTTGLVTSELGFGCMGLNYHRGPAKNRNEMIEVVRAAMDSGITMFDTAEVYGPYTNEELVGEALSSKRNHVQIATKGGFKIDGLNNEVDSRPESLKAAVEGSLKRLKTDYIDLYYIHRIDPSIPIEEVAGTIKQLKQEGKILHWGLSEASAKTIRRAHKVERLATVESEYSIWWREAEQEIFPALEELGIGLVAYSPLGRGYLSGKLDINTNFTENDNRGGLPRFQKEAMKANQVLLDFMKEIADEQNVTTAQLAIAWILDQKPWIVPIPGTTRQSRIKENIAATKIHFDDAARQKIATALSQIEIVGDRYSAAENKRIGK</sequence>
<dbReference type="AlphaFoldDB" id="A0A0E0UT32"/>
<dbReference type="PATRIC" id="fig|1030009.3.peg.115"/>
<dbReference type="Proteomes" id="UP000000486">
    <property type="component" value="Chromosome"/>
</dbReference>
<evidence type="ECO:0000313" key="3">
    <source>
        <dbReference type="EMBL" id="AEH91125.1"/>
    </source>
</evidence>
<dbReference type="InterPro" id="IPR023210">
    <property type="entry name" value="NADP_OxRdtase_dom"/>
</dbReference>
<dbReference type="PANTHER" id="PTHR43625">
    <property type="entry name" value="AFLATOXIN B1 ALDEHYDE REDUCTASE"/>
    <property type="match status" value="1"/>
</dbReference>
<dbReference type="InterPro" id="IPR036812">
    <property type="entry name" value="NAD(P)_OxRdtase_dom_sf"/>
</dbReference>
<proteinExistence type="predicted"/>
<reference evidence="3 4" key="1">
    <citation type="journal article" date="2011" name="J. Bacteriol.">
        <title>Genome sequence of the nonpathogenic Listeria monocytogenes serovar 4a strain M7.</title>
        <authorList>
            <person name="Chen J."/>
            <person name="Xia Y."/>
            <person name="Cheng C."/>
            <person name="Fang C."/>
            <person name="Shan Y."/>
            <person name="Jin G."/>
            <person name="Fang W."/>
        </authorList>
    </citation>
    <scope>NUCLEOTIDE SEQUENCE [LARGE SCALE GENOMIC DNA]</scope>
    <source>
        <strain evidence="3 4">M7</strain>
    </source>
</reference>
<dbReference type="InterPro" id="IPR020471">
    <property type="entry name" value="AKR"/>
</dbReference>
<dbReference type="CDD" id="cd19078">
    <property type="entry name" value="AKR_AKR13C1_2"/>
    <property type="match status" value="1"/>
</dbReference>
<dbReference type="SUPFAM" id="SSF51430">
    <property type="entry name" value="NAD(P)-linked oxidoreductase"/>
    <property type="match status" value="1"/>
</dbReference>
<evidence type="ECO:0000256" key="1">
    <source>
        <dbReference type="ARBA" id="ARBA00023002"/>
    </source>
</evidence>
<dbReference type="InterPro" id="IPR050791">
    <property type="entry name" value="Aldo-Keto_reductase"/>
</dbReference>
<name>A0A0E0UT32_LISMM</name>
<dbReference type="KEGG" id="lmq:LMM7_0119"/>
<dbReference type="GO" id="GO:0016491">
    <property type="term" value="F:oxidoreductase activity"/>
    <property type="evidence" value="ECO:0007669"/>
    <property type="project" value="UniProtKB-KW"/>
</dbReference>
<dbReference type="Pfam" id="PF00248">
    <property type="entry name" value="Aldo_ket_red"/>
    <property type="match status" value="1"/>
</dbReference>
<accession>A0A0E0UT32</accession>
<organism evidence="3 4">
    <name type="scientific">Listeria monocytogenes serotype 4a (strain M7)</name>
    <dbReference type="NCBI Taxonomy" id="1030009"/>
    <lineage>
        <taxon>Bacteria</taxon>
        <taxon>Bacillati</taxon>
        <taxon>Bacillota</taxon>
        <taxon>Bacilli</taxon>
        <taxon>Bacillales</taxon>
        <taxon>Listeriaceae</taxon>
        <taxon>Listeria</taxon>
    </lineage>
</organism>
<protein>
    <submittedName>
        <fullName evidence="3">Aldo-keto reductase yakc (NADP+)</fullName>
    </submittedName>
</protein>